<protein>
    <submittedName>
        <fullName evidence="3">Uncharacterized protein</fullName>
    </submittedName>
</protein>
<feature type="region of interest" description="Disordered" evidence="2">
    <location>
        <begin position="1333"/>
        <end position="1383"/>
    </location>
</feature>
<dbReference type="PANTHER" id="PTHR33835">
    <property type="entry name" value="YALI0C07656P"/>
    <property type="match status" value="1"/>
</dbReference>
<feature type="compositionally biased region" description="Gly residues" evidence="2">
    <location>
        <begin position="2385"/>
        <end position="2400"/>
    </location>
</feature>
<feature type="compositionally biased region" description="Acidic residues" evidence="2">
    <location>
        <begin position="1705"/>
        <end position="1718"/>
    </location>
</feature>
<organism evidence="3 4">
    <name type="scientific">Colletotrichum tabaci</name>
    <dbReference type="NCBI Taxonomy" id="1209068"/>
    <lineage>
        <taxon>Eukaryota</taxon>
        <taxon>Fungi</taxon>
        <taxon>Dikarya</taxon>
        <taxon>Ascomycota</taxon>
        <taxon>Pezizomycotina</taxon>
        <taxon>Sordariomycetes</taxon>
        <taxon>Hypocreomycetidae</taxon>
        <taxon>Glomerellales</taxon>
        <taxon>Glomerellaceae</taxon>
        <taxon>Colletotrichum</taxon>
        <taxon>Colletotrichum destructivum species complex</taxon>
    </lineage>
</organism>
<feature type="coiled-coil region" evidence="1">
    <location>
        <begin position="644"/>
        <end position="863"/>
    </location>
</feature>
<feature type="region of interest" description="Disordered" evidence="2">
    <location>
        <begin position="28"/>
        <end position="128"/>
    </location>
</feature>
<proteinExistence type="predicted"/>
<reference evidence="3 4" key="1">
    <citation type="submission" date="2023-04" db="EMBL/GenBank/DDBJ databases">
        <title>Colletotrichum tabacum stain YC1 causing leaf anthracnose on Nicotiana tabacum(L.) cv.</title>
        <authorList>
            <person name="Ji Z."/>
            <person name="Wang M."/>
            <person name="Zhang J."/>
            <person name="Wang N."/>
            <person name="Zhou Z."/>
        </authorList>
    </citation>
    <scope>NUCLEOTIDE SEQUENCE [LARGE SCALE GENOMIC DNA]</scope>
    <source>
        <strain evidence="3 4">YC1</strain>
    </source>
</reference>
<dbReference type="SUPFAM" id="SSF57997">
    <property type="entry name" value="Tropomyosin"/>
    <property type="match status" value="1"/>
</dbReference>
<feature type="compositionally biased region" description="Polar residues" evidence="2">
    <location>
        <begin position="42"/>
        <end position="53"/>
    </location>
</feature>
<feature type="coiled-coil region" evidence="1">
    <location>
        <begin position="927"/>
        <end position="1024"/>
    </location>
</feature>
<dbReference type="InterPro" id="IPR036866">
    <property type="entry name" value="RibonucZ/Hydroxyglut_hydro"/>
</dbReference>
<feature type="compositionally biased region" description="Basic and acidic residues" evidence="2">
    <location>
        <begin position="523"/>
        <end position="533"/>
    </location>
</feature>
<feature type="region of interest" description="Disordered" evidence="2">
    <location>
        <begin position="1170"/>
        <end position="1194"/>
    </location>
</feature>
<feature type="coiled-coil region" evidence="1">
    <location>
        <begin position="575"/>
        <end position="609"/>
    </location>
</feature>
<feature type="region of interest" description="Disordered" evidence="2">
    <location>
        <begin position="2354"/>
        <end position="2456"/>
    </location>
</feature>
<feature type="region of interest" description="Disordered" evidence="2">
    <location>
        <begin position="509"/>
        <end position="574"/>
    </location>
</feature>
<evidence type="ECO:0000313" key="4">
    <source>
        <dbReference type="Proteomes" id="UP001327957"/>
    </source>
</evidence>
<feature type="compositionally biased region" description="Acidic residues" evidence="2">
    <location>
        <begin position="1804"/>
        <end position="1821"/>
    </location>
</feature>
<feature type="compositionally biased region" description="Low complexity" evidence="2">
    <location>
        <begin position="1671"/>
        <end position="1684"/>
    </location>
</feature>
<feature type="compositionally biased region" description="Polar residues" evidence="2">
    <location>
        <begin position="1579"/>
        <end position="1592"/>
    </location>
</feature>
<feature type="region of interest" description="Disordered" evidence="2">
    <location>
        <begin position="2694"/>
        <end position="2778"/>
    </location>
</feature>
<dbReference type="SUPFAM" id="SSF56281">
    <property type="entry name" value="Metallo-hydrolase/oxidoreductase"/>
    <property type="match status" value="1"/>
</dbReference>
<keyword evidence="4" id="KW-1185">Reference proteome</keyword>
<feature type="coiled-coil region" evidence="1">
    <location>
        <begin position="2257"/>
        <end position="2309"/>
    </location>
</feature>
<feature type="coiled-coil region" evidence="1">
    <location>
        <begin position="208"/>
        <end position="447"/>
    </location>
</feature>
<feature type="coiled-coil region" evidence="1">
    <location>
        <begin position="1985"/>
        <end position="2148"/>
    </location>
</feature>
<dbReference type="Proteomes" id="UP001327957">
    <property type="component" value="Unassembled WGS sequence"/>
</dbReference>
<dbReference type="InterPro" id="IPR025638">
    <property type="entry name" value="DUF4336"/>
</dbReference>
<keyword evidence="1" id="KW-0175">Coiled coil</keyword>
<feature type="compositionally biased region" description="Polar residues" evidence="2">
    <location>
        <begin position="2354"/>
        <end position="2365"/>
    </location>
</feature>
<evidence type="ECO:0000256" key="1">
    <source>
        <dbReference type="SAM" id="Coils"/>
    </source>
</evidence>
<dbReference type="PANTHER" id="PTHR33835:SF1">
    <property type="entry name" value="METALLO-BETA-LACTAMASE DOMAIN-CONTAINING PROTEIN"/>
    <property type="match status" value="1"/>
</dbReference>
<sequence length="3048" mass="343231">MAPPPPEHPSLPARKLDPKRFSWAAVVARGTSSKTMDMRDTAPSSTPSQSMPATTLKGPSPNVATFPAPSRFNEARKQESTSTTNPDVVGPDDVATGERARDSSPENTRAPPPQPNPSMVEASSTADRLAEQNRLLDLKRYLRELAGTQALPSILTEHLSDKDDSETTFKTTDLLVKDFVARLSGEFSAKDKSLRDTRLQLETSRSAQANFEKEKKALEDVIQEKDARMGELASAEQARQACESRYQDLEERLTSLTAERDAATSELRETQTKLQAAVSEYNEKEIAMQQLGYALEEAQRRNQKSAPPVDTKAMKVTISDLHEELKGVKADKANLERQYERATEAHKQKDDERSKQLEHQDVFVKNLQDKNDKYEEMVQRFRHEKDEQVRKAARAEAERAPITFRVDNEILTLEEYEKRLDNARGDIADLQERLDQAENDRETVIQEELTVDDVRNMFKDAIVPIYSVAAEEQALNLFSIWNDEEGGLMSLVGKDGYHEYLRVAVEPDRVPSEASSPGLVGRGGERLNTRDFDSQGSEPASPPAAGQSLKNELEDCSRESSVAPEDIRTGEGDISAKLREELAESQAQRAKARERIEELESETKKQQSDIYGLQGDIRKLKETIISTEDLSKETEALEKKGRELAGCEAQRAKAYERIEELESEAKKQQNEIDRLQSQIHPLEKIAASNGELSKEAEALKKRVHELAGCEAQNTKARERIEELENEKKKTQNEIDRLQYGIRKLEETVASTGDLGKEAMVLRKRVQELQQHIADHEETAKTDKQQLEGVSAIEMRNKQAELDECRARREQADKEIEELKAEAKRREKELRKLKEKFALQQKMDEILKRQIDTAQSKASKAEAKAQWTEARILLQNQSADGEDANSSSVEDDPDQHLELLTNLFNRVNDAEVQLGESHQEVESIQIVVSALRVRIGELEAQKGRLLQEKEQLQADLNVYAESGQVIGEENIALKEKLRRKEEELQEKEADIKEMNADIRKLKEELDAKEEELKEKQKALDDCHAHGKALMEQVAELEGLQGDGTQDDECEDENDNDNDEVDGESQKKITSLEEKIAELETKVKAEAFKAQNEAARRRDVEENGVWKGTSGVALATKQTELDNFKMGHDNIVRMYEKDAKALKESLSVNEAELERTKLDQQQAVDELKARLEVSEAESRDHAARLENTKLEHQKATDELKDRLKAAEGKKCNHVDTDLEEVKRGHQLIVDDLQAKLEASEGKSRENDANSERIKIEHEQAIKELEARLAVSDGKRCHHVDTDLEQVKREHQHAMDGLQSRLEAAEKDSLTSHAELERIRAESQRTVEGLESKLEAAENTRISHDAEVEKIKLEHQQTESDLKSKLEAEKKNSRTNDDELERAKVKHKLAMDELEAKLKAADARTQGRDDPALDETKLEHQRALDDLESRHEATENSSRRSHATELERIKTEHQKSMDELRAKLSPLEDLRDALKDLHKDASKDAQLNENTTPTDAATKKEEEMAMPTNVYQFRPRGAHLDAANMVPFSTRPSQRMIDTALLLQRRELMMLETLHRRLYERVLSSGAPNTSEAGTAGPPETTPASTSDDLAQLSASRDEKLDTSGPTTDNQHAVRLKNIKQSCEAFADKIRENEEYTKRNKVRSTLHKEIRALRQRLRDVEAKQGDGAIDDVDQQQQQQQQQQGADDTGAKDTDKTRNKHQEEHDGASEDESDDDDQDPGDDTVAILKRIAKLERKIDKARKDEHGQEQAVLDLIERMGQGPRHLHGLGGHPCEPFCKRNSIIKKKMVMAQASTIRRRPVPPRPSESDEDDEDYESSSDGDSYGDGERARFSLGEQEALVRSIQAQLVKFFSFAEACDEALDDIYRADEDLMAIPDPVPGGQVRSRSRDRRAMTPADRAAREVEDRNALLRANAYDNPASDASSIASSDDLYSVDGDPNRALKSFIPYTVFNVLKSWKTGTEDLLEGADRIQSDVEALIHAGYNSERYQSLKRRIRRLRKLVADAAATNAHLRAQLSEGIAASTDDDLREKVRNLRHQNNTLREQLRVVEQSGNDGGAGNERLEQLRKELMQEKALVNVEQTRYKWLAEEKDKLEVIIEKRDETIRKLKASQAKAIQDGLDREMRETLFDNDELKKEVDQLKREVGGLKQRLRDEFMNKSAQVETAQAVVQGMRKRLGDAQRRSDVAEDKRSTLMTDIARALDIDGENDRARLEKTRQRLSNILCRVEEADEDAREDKHDVDEGGNKAVDDYKPVSRRERELVREILDEKKKRAEHLAEERKRYEGRLGERHAEYEKQVEDWKAMHDAAEKARGLAERNLMDTLDQMGILQKKFDWQEGMLTSLDKRLQEQCTITQQLTEELDGTNNPDGEDGLGGDEMAGDHEVGGVEVGGETSAGGQGRGRTPGRAPRQPHEQPGGAAGGDPDNDPSSDDDSGSSDGDSDDDNENDNNPARTPRDRSRCACPCVGLCNDPTNPIFDGLPADAKDVVRDLGRVYKSYRACCGTKRGAAVPGDDGRLLWRLMGIMRADADVREQIRNADRGYAPRLLLAFRRCLWARLLSWAQAVATVVGGLLHCAASVLPDGRWKPRRPGALPPQRAAIVAQDVLVLCVLYQAWRVVKVSRAAWEVWEMANRYTRAYFVERGLHPERSRWFGLDGVDMRLLGTSDDPNFLRYPAISARHAPRVLTSSRVSRRTFTATHNPSQAHQQHHHYSRGQESAAPGASSSRADNDAPSHQTPNQGQHAALDSPDQQEKETSSHNNPSASAGQHRKPTMSQKLIPQNPDDVMVIRDLTPNITTFSVPFSRFGAVKIGGRGTLVRLSSGALAVFSPVALTDAVRAKIAEKGGDLAYIVAPDIEHHIFLSEYKAAFPAARLIGPDGLPQKRAKQTGDPKINPSDEFFLAFKGGPDKRATAVTPEFDADFEYEYVDAHANKEIVFFYKPERVLIQADLLFNLPPTEQYSRAPEGERDTSSGLANRLFGSLQTTEGDVKWVKRFQWYVMSSKDRPSFNDSIRRIDAWDFDTIVPCHGDTIQGDGKERFRKVFEWHLAGEKH</sequence>
<feature type="compositionally biased region" description="Acidic residues" evidence="2">
    <location>
        <begin position="1043"/>
        <end position="1061"/>
    </location>
</feature>
<feature type="compositionally biased region" description="Acidic residues" evidence="2">
    <location>
        <begin position="2421"/>
        <end position="2444"/>
    </location>
</feature>
<name>A0AAV9TP38_9PEZI</name>
<feature type="region of interest" description="Disordered" evidence="2">
    <location>
        <begin position="1786"/>
        <end position="1825"/>
    </location>
</feature>
<dbReference type="Gene3D" id="1.10.287.1490">
    <property type="match status" value="1"/>
</dbReference>
<comment type="caution">
    <text evidence="3">The sequence shown here is derived from an EMBL/GenBank/DDBJ whole genome shotgun (WGS) entry which is preliminary data.</text>
</comment>
<feature type="coiled-coil region" evidence="1">
    <location>
        <begin position="1720"/>
        <end position="1747"/>
    </location>
</feature>
<feature type="region of interest" description="Disordered" evidence="2">
    <location>
        <begin position="1668"/>
        <end position="1719"/>
    </location>
</feature>
<gene>
    <name evidence="3" type="ORF">QIS74_03181</name>
</gene>
<dbReference type="EMBL" id="JASAOK010000012">
    <property type="protein sequence ID" value="KAK6224854.1"/>
    <property type="molecule type" value="Genomic_DNA"/>
</dbReference>
<feature type="region of interest" description="Disordered" evidence="2">
    <location>
        <begin position="1422"/>
        <end position="1456"/>
    </location>
</feature>
<evidence type="ECO:0000256" key="2">
    <source>
        <dbReference type="SAM" id="MobiDB-lite"/>
    </source>
</evidence>
<feature type="region of interest" description="Disordered" evidence="2">
    <location>
        <begin position="1033"/>
        <end position="1066"/>
    </location>
</feature>
<accession>A0AAV9TP38</accession>
<feature type="compositionally biased region" description="Basic and acidic residues" evidence="2">
    <location>
        <begin position="565"/>
        <end position="574"/>
    </location>
</feature>
<evidence type="ECO:0000313" key="3">
    <source>
        <dbReference type="EMBL" id="KAK6224854.1"/>
    </source>
</evidence>
<feature type="compositionally biased region" description="Basic and acidic residues" evidence="2">
    <location>
        <begin position="1685"/>
        <end position="1704"/>
    </location>
</feature>
<feature type="region of interest" description="Disordered" evidence="2">
    <location>
        <begin position="1562"/>
        <end position="1613"/>
    </location>
</feature>
<feature type="compositionally biased region" description="Polar residues" evidence="2">
    <location>
        <begin position="2719"/>
        <end position="2738"/>
    </location>
</feature>
<feature type="region of interest" description="Disordered" evidence="2">
    <location>
        <begin position="1869"/>
        <end position="1898"/>
    </location>
</feature>